<evidence type="ECO:0000313" key="2">
    <source>
        <dbReference type="EMBL" id="RLN22568.1"/>
    </source>
</evidence>
<keyword evidence="3" id="KW-1185">Reference proteome</keyword>
<evidence type="ECO:0000313" key="3">
    <source>
        <dbReference type="Proteomes" id="UP000275267"/>
    </source>
</evidence>
<accession>A0A3L6SIY8</accession>
<evidence type="ECO:0000256" key="1">
    <source>
        <dbReference type="SAM" id="MobiDB-lite"/>
    </source>
</evidence>
<feature type="compositionally biased region" description="Basic and acidic residues" evidence="1">
    <location>
        <begin position="43"/>
        <end position="53"/>
    </location>
</feature>
<protein>
    <submittedName>
        <fullName evidence="2">Uncharacterized protein</fullName>
    </submittedName>
</protein>
<dbReference type="AlphaFoldDB" id="A0A3L6SIY8"/>
<reference evidence="3" key="1">
    <citation type="journal article" date="2019" name="Nat. Commun.">
        <title>The genome of broomcorn millet.</title>
        <authorList>
            <person name="Zou C."/>
            <person name="Miki D."/>
            <person name="Li D."/>
            <person name="Tang Q."/>
            <person name="Xiao L."/>
            <person name="Rajput S."/>
            <person name="Deng P."/>
            <person name="Jia W."/>
            <person name="Huang R."/>
            <person name="Zhang M."/>
            <person name="Sun Y."/>
            <person name="Hu J."/>
            <person name="Fu X."/>
            <person name="Schnable P.S."/>
            <person name="Li F."/>
            <person name="Zhang H."/>
            <person name="Feng B."/>
            <person name="Zhu X."/>
            <person name="Liu R."/>
            <person name="Schnable J.C."/>
            <person name="Zhu J.-K."/>
            <person name="Zhang H."/>
        </authorList>
    </citation>
    <scope>NUCLEOTIDE SEQUENCE [LARGE SCALE GENOMIC DNA]</scope>
</reference>
<name>A0A3L6SIY8_PANMI</name>
<comment type="caution">
    <text evidence="2">The sequence shown here is derived from an EMBL/GenBank/DDBJ whole genome shotgun (WGS) entry which is preliminary data.</text>
</comment>
<proteinExistence type="predicted"/>
<feature type="region of interest" description="Disordered" evidence="1">
    <location>
        <begin position="1"/>
        <end position="59"/>
    </location>
</feature>
<sequence length="112" mass="12818">MEAGGLKAPTPGAPWKEEERRAPLPPGASWKEEERREKKRKEEKKGPKEEGRRAFLPFSHGPPLGKNNLPIVAVVSTHLVAILIPRRCSPVWSCTAWRWESRTAFRFRVRLP</sequence>
<dbReference type="EMBL" id="PQIB02000004">
    <property type="protein sequence ID" value="RLN22568.1"/>
    <property type="molecule type" value="Genomic_DNA"/>
</dbReference>
<gene>
    <name evidence="2" type="ORF">C2845_PM07G28590</name>
</gene>
<organism evidence="2 3">
    <name type="scientific">Panicum miliaceum</name>
    <name type="common">Proso millet</name>
    <name type="synonym">Broomcorn millet</name>
    <dbReference type="NCBI Taxonomy" id="4540"/>
    <lineage>
        <taxon>Eukaryota</taxon>
        <taxon>Viridiplantae</taxon>
        <taxon>Streptophyta</taxon>
        <taxon>Embryophyta</taxon>
        <taxon>Tracheophyta</taxon>
        <taxon>Spermatophyta</taxon>
        <taxon>Magnoliopsida</taxon>
        <taxon>Liliopsida</taxon>
        <taxon>Poales</taxon>
        <taxon>Poaceae</taxon>
        <taxon>PACMAD clade</taxon>
        <taxon>Panicoideae</taxon>
        <taxon>Panicodae</taxon>
        <taxon>Paniceae</taxon>
        <taxon>Panicinae</taxon>
        <taxon>Panicum</taxon>
        <taxon>Panicum sect. Panicum</taxon>
    </lineage>
</organism>
<dbReference type="Proteomes" id="UP000275267">
    <property type="component" value="Unassembled WGS sequence"/>
</dbReference>